<accession>A0ABP0IMU2</accession>
<dbReference type="PANTHER" id="PTHR15614">
    <property type="entry name" value="INTRAFLAGELLAR TRANSPORT PROTEIN 81 HOMOLOG"/>
    <property type="match status" value="1"/>
</dbReference>
<protein>
    <submittedName>
        <fullName evidence="2">Uncharacterized protein</fullName>
    </submittedName>
</protein>
<organism evidence="2 3">
    <name type="scientific">Durusdinium trenchii</name>
    <dbReference type="NCBI Taxonomy" id="1381693"/>
    <lineage>
        <taxon>Eukaryota</taxon>
        <taxon>Sar</taxon>
        <taxon>Alveolata</taxon>
        <taxon>Dinophyceae</taxon>
        <taxon>Suessiales</taxon>
        <taxon>Symbiodiniaceae</taxon>
        <taxon>Durusdinium</taxon>
    </lineage>
</organism>
<evidence type="ECO:0000256" key="1">
    <source>
        <dbReference type="SAM" id="Phobius"/>
    </source>
</evidence>
<dbReference type="PANTHER" id="PTHR15614:SF2">
    <property type="entry name" value="INTRAFLAGELLAR TRANSPORT PROTEIN 81 HOMOLOG"/>
    <property type="match status" value="1"/>
</dbReference>
<keyword evidence="3" id="KW-1185">Reference proteome</keyword>
<evidence type="ECO:0000313" key="3">
    <source>
        <dbReference type="Proteomes" id="UP001642484"/>
    </source>
</evidence>
<comment type="caution">
    <text evidence="2">The sequence shown here is derived from an EMBL/GenBank/DDBJ whole genome shotgun (WGS) entry which is preliminary data.</text>
</comment>
<dbReference type="Proteomes" id="UP001642484">
    <property type="component" value="Unassembled WGS sequence"/>
</dbReference>
<proteinExistence type="predicted"/>
<keyword evidence="1" id="KW-1133">Transmembrane helix</keyword>
<feature type="transmembrane region" description="Helical" evidence="1">
    <location>
        <begin position="17"/>
        <end position="35"/>
    </location>
</feature>
<reference evidence="2 3" key="1">
    <citation type="submission" date="2024-02" db="EMBL/GenBank/DDBJ databases">
        <authorList>
            <person name="Chen Y."/>
            <person name="Shah S."/>
            <person name="Dougan E. K."/>
            <person name="Thang M."/>
            <person name="Chan C."/>
        </authorList>
    </citation>
    <scope>NUCLEOTIDE SEQUENCE [LARGE SCALE GENOMIC DNA]</scope>
</reference>
<dbReference type="InterPro" id="IPR029600">
    <property type="entry name" value="IFT81"/>
</dbReference>
<sequence length="152" mass="17472">MKLDQTGSQLGAWCAKTFWILLSQIVNCTLFLVLLSSQSSQTCDRGKLQRAHWETRCLRKEEGATHSEEFATLSDQYAAEIAKLDEQCRELRKDQKGVKECHEDNLKQKRAFVQLEQLMQIKLKVAKQELQNMAEGRWESRNSFGNSAGSYL</sequence>
<name>A0ABP0IMU2_9DINO</name>
<dbReference type="EMBL" id="CAXAMN010003324">
    <property type="protein sequence ID" value="CAK9003891.1"/>
    <property type="molecule type" value="Genomic_DNA"/>
</dbReference>
<gene>
    <name evidence="2" type="ORF">CCMP2556_LOCUS7461</name>
</gene>
<keyword evidence="1" id="KW-0472">Membrane</keyword>
<keyword evidence="1" id="KW-0812">Transmembrane</keyword>
<evidence type="ECO:0000313" key="2">
    <source>
        <dbReference type="EMBL" id="CAK9003891.1"/>
    </source>
</evidence>